<dbReference type="SUPFAM" id="SSF51735">
    <property type="entry name" value="NAD(P)-binding Rossmann-fold domains"/>
    <property type="match status" value="1"/>
</dbReference>
<dbReference type="PANTHER" id="PTHR42808:SF3">
    <property type="entry name" value="HYDROXYSTEROID DEHYDROGENASE-LIKE PROTEIN 2"/>
    <property type="match status" value="1"/>
</dbReference>
<comment type="caution">
    <text evidence="1">The sequence shown here is derived from an EMBL/GenBank/DDBJ whole genome shotgun (WGS) entry which is preliminary data.</text>
</comment>
<dbReference type="Gene3D" id="3.40.50.720">
    <property type="entry name" value="NAD(P)-binding Rossmann-like Domain"/>
    <property type="match status" value="1"/>
</dbReference>
<protein>
    <submittedName>
        <fullName evidence="1">Short-chain dehydrogenase/reductase SDR</fullName>
    </submittedName>
</protein>
<dbReference type="OrthoDB" id="5327538at2759"/>
<dbReference type="EMBL" id="ASPP01018713">
    <property type="protein sequence ID" value="ETO15893.1"/>
    <property type="molecule type" value="Genomic_DNA"/>
</dbReference>
<keyword evidence="2" id="KW-1185">Reference proteome</keyword>
<accession>X6MPJ5</accession>
<organism evidence="1 2">
    <name type="scientific">Reticulomyxa filosa</name>
    <dbReference type="NCBI Taxonomy" id="46433"/>
    <lineage>
        <taxon>Eukaryota</taxon>
        <taxon>Sar</taxon>
        <taxon>Rhizaria</taxon>
        <taxon>Retaria</taxon>
        <taxon>Foraminifera</taxon>
        <taxon>Monothalamids</taxon>
        <taxon>Reticulomyxidae</taxon>
        <taxon>Reticulomyxa</taxon>
    </lineage>
</organism>
<dbReference type="InterPro" id="IPR036291">
    <property type="entry name" value="NAD(P)-bd_dom_sf"/>
</dbReference>
<dbReference type="PANTHER" id="PTHR42808">
    <property type="entry name" value="HYDROXYSTEROID DEHYDROGENASE-LIKE PROTEIN 2"/>
    <property type="match status" value="1"/>
</dbReference>
<proteinExistence type="predicted"/>
<gene>
    <name evidence="1" type="ORF">RFI_21468</name>
</gene>
<evidence type="ECO:0000313" key="2">
    <source>
        <dbReference type="Proteomes" id="UP000023152"/>
    </source>
</evidence>
<evidence type="ECO:0000313" key="1">
    <source>
        <dbReference type="EMBL" id="ETO15893.1"/>
    </source>
</evidence>
<sequence length="226" mass="25833">MKKYDLMNSVNARETKKYKKKKKKRYIFGDADVLALFEKVKQSAYIDDISAFEYEREMVFSPRCLYDRFAARCTLSTLVTQFHSRVHFVLAFLKPNSLVIHSFLNTHTTVDVFRIAKYGMSMCTLGWADEFKQDGIAVNSLWPKTSIATAAVQNVLGGDMAVKYSRTPEIMADAAYVLFTQPSRTFTGHFLIDEILLKASGVKDFSSYKVDPSVDDKFIIDDFFVN</sequence>
<dbReference type="AlphaFoldDB" id="X6MPJ5"/>
<dbReference type="Proteomes" id="UP000023152">
    <property type="component" value="Unassembled WGS sequence"/>
</dbReference>
<reference evidence="1 2" key="1">
    <citation type="journal article" date="2013" name="Curr. Biol.">
        <title>The Genome of the Foraminiferan Reticulomyxa filosa.</title>
        <authorList>
            <person name="Glockner G."/>
            <person name="Hulsmann N."/>
            <person name="Schleicher M."/>
            <person name="Noegel A.A."/>
            <person name="Eichinger L."/>
            <person name="Gallinger C."/>
            <person name="Pawlowski J."/>
            <person name="Sierra R."/>
            <person name="Euteneuer U."/>
            <person name="Pillet L."/>
            <person name="Moustafa A."/>
            <person name="Platzer M."/>
            <person name="Groth M."/>
            <person name="Szafranski K."/>
            <person name="Schliwa M."/>
        </authorList>
    </citation>
    <scope>NUCLEOTIDE SEQUENCE [LARGE SCALE GENOMIC DNA]</scope>
</reference>
<dbReference type="InterPro" id="IPR051935">
    <property type="entry name" value="HSDL2"/>
</dbReference>
<name>X6MPJ5_RETFI</name>